<feature type="domain" description="GREB1-like C-terminal" evidence="9">
    <location>
        <begin position="1778"/>
        <end position="1886"/>
    </location>
</feature>
<dbReference type="OrthoDB" id="9989163at2759"/>
<dbReference type="Pfam" id="PF20267">
    <property type="entry name" value="GREB1_C"/>
    <property type="match status" value="1"/>
</dbReference>
<evidence type="ECO:0000259" key="10">
    <source>
        <dbReference type="Pfam" id="PF20688"/>
    </source>
</evidence>
<dbReference type="EMBL" id="CAAE01014556">
    <property type="protein sequence ID" value="CAF98419.1"/>
    <property type="molecule type" value="Genomic_DNA"/>
</dbReference>
<evidence type="ECO:0000259" key="8">
    <source>
        <dbReference type="Pfam" id="PF15782"/>
    </source>
</evidence>
<dbReference type="InterPro" id="IPR046926">
    <property type="entry name" value="GREB1_N"/>
</dbReference>
<dbReference type="Pfam" id="PF20691">
    <property type="entry name" value="TAGT"/>
    <property type="match status" value="1"/>
</dbReference>
<sequence>MDVTVHPALLSPLLQIMGNSYAGQLKSARFEEALHNSIEASLRSSSGDPQPIFTQLYLDPEPYPVGKVEGFCQAGKDLRLVSIATEPIEVPAGFELVGAKSPGVPEHILVCAVDRRFLPDENGKNALLGFSGNCVGCGEKGFRYFTEFSNHINLKLSTQPKKQKHLKYYLVKNTQGALCKGPLICWKDPQMVVARRYTPVTALDVSLCAFLDCKTRQISCSASTSKPSSASSLSSKENGGTSRHSSSPLSLSDSPPTRMTQASSVFFGNQDYSRESGSHKPLTSTPGNGKTLPLVQVRGPQNLKKCCFFIHLIFFMSLFILGVCVLFSGSFTMTSGPPKKRHRSWHPSSLVPVPPTAVPVPAIRPIVCSPGSVLVSSPHPPATGVIQPLPVTTGETVIVPDNLLNSSGVRPVILIGTSCRHGTLPYFYGNVGDIVVSPLLVSCYKSNQLTEKTLETLGISSRQLFCVETMILLTLQYLARLRSEQIPLREELEQIILKAVLSCPGGPVISSSQLPWLARLEASVSGGTVQVMVTHNSLGEGISESLRSLSEGPQHQKCLPTYVVIICASKMSGNEFCTLVFGKYQARALAEGMLTTNEFLKEISYELITGKVSVLASHFKTTSLGDNLDKQLVRYQRRRKGQVIQPFQGDATDYIHSQEAASLSPPPDRAPLHKLFQIYPAQLNVARSLLSQVCSIADSGTQNLDLGRFGKVEFLILVPPSHILVHQTAQRIRQSGVLVDLGIEESLSAHQKADKYVVRLDADVHVKMETFMRRVRQNPYTLFVLIHDNSHVDLTSALSGSVCHGELQGLADRVVNCQEVLDALNLLVLQVSCFPHTLQTRQSRISIHNEVHWPTSESLGEQELAYFGLRDYSCSLQWGVASPILRCDDAFEKMVHTLLERCVWSQSCCSSPVLHRCIETNPCCVFYGPCRHPHLHSMVIRSYLLIQQYTEAMMALTSTPSLRDHVTPETLAMVEDLINAPSREGSRGRGHMLLIRVPSLQLAMLARERLEDVRDKLGLQYCFAVLLGSPVTELSLPRSLVSRLRTWRGCENEDWVPHTYEDLEGLPCIVILTGKDPLGETFPRSLKYSDLRLIDSSYLTRTALEQEVGLACTYVSLSVVQEPSKPVVPHEGDGEKTTNDGDELERPHSNGSAATRTSGSLAENGVSSSEVSLQRPSTSTCPAEGHADMSTLTQSFKLECDSPGSQFTPNVSKVSKTPPSLYSSSSSSSPCPSSSSTQKPSQSTQWGREVKPTRVSPRTVIMSRAAYNLLSGESGTQLSSFSLLPHADVAWSSPLRPAITPDLQGAAQSSYYRQWTTARQHHADYEAPAAAHPRRLLLSGPPQVGKTGAYLQFLRILYRMLIRLLEVDVHDEEEEEEDETSEATAPVNAQWPDIEEVRKLPFDPNPRDAKFRKTSPVYTDKMRKVSKDFQQNAEVPAKRETKSIRLTRFAAHNAFHHCEQCQHYCEADPAALLSECTFHTFTFCSSMLGEEVQLQFIIPKTKEQHFVFSQQGSHLESMRLPLVSTKDPSLLKSPIFTPTTGRHEHGLLNLFHAMEGTSHLHILVVKQFEMPLYRKCWPNHILLVLPAVFNSAGVGAARFMIKELSYHNLELERNRLEEQSVKRQNVWPFIVVMDDSCVLWNSHQSADSRGTSDGDSVFTNMSLKMVLQHMENTPKISQYAMCGIRKWNSGMTRRPPSQPFSRCHLHDFVMLNVDLTQNVQYDPNRYSCEEIDFNLRVNSSGLQLCRFNCFSLMKKLIPVGGNKDFMVKPKLMEMENLAPISPSQYVCAPDSEQTLLDAPPHFLLERFLQSCSHRLFPKAVHNRTNPVLSIDSFLNISPEISVFYINSRPHSTNLRHEGLVFSGLLLYLCDSFVVSGFLKKFHFLKG</sequence>
<dbReference type="GO" id="GO:0016020">
    <property type="term" value="C:membrane"/>
    <property type="evidence" value="ECO:0007669"/>
    <property type="project" value="UniProtKB-SubCell"/>
</dbReference>
<feature type="compositionally biased region" description="Basic and acidic residues" evidence="6">
    <location>
        <begin position="1128"/>
        <end position="1148"/>
    </location>
</feature>
<name>Q4SLR3_TETNG</name>
<evidence type="ECO:0000313" key="13">
    <source>
        <dbReference type="EMBL" id="CAF98419.1"/>
    </source>
</evidence>
<evidence type="ECO:0000256" key="5">
    <source>
        <dbReference type="ARBA" id="ARBA00023136"/>
    </source>
</evidence>
<feature type="region of interest" description="Disordered" evidence="6">
    <location>
        <begin position="221"/>
        <end position="258"/>
    </location>
</feature>
<feature type="domain" description="GREB1 N-terminal" evidence="8">
    <location>
        <begin position="58"/>
        <end position="187"/>
    </location>
</feature>
<feature type="domain" description="GREB1-like circularly permuted SF2 helicase" evidence="12">
    <location>
        <begin position="676"/>
        <end position="1372"/>
    </location>
</feature>
<dbReference type="Pfam" id="PF15782">
    <property type="entry name" value="GREB1_N"/>
    <property type="match status" value="1"/>
</dbReference>
<organism evidence="13">
    <name type="scientific">Tetraodon nigroviridis</name>
    <name type="common">Spotted green pufferfish</name>
    <name type="synonym">Chelonodon nigroviridis</name>
    <dbReference type="NCBI Taxonomy" id="99883"/>
    <lineage>
        <taxon>Eukaryota</taxon>
        <taxon>Metazoa</taxon>
        <taxon>Chordata</taxon>
        <taxon>Craniata</taxon>
        <taxon>Vertebrata</taxon>
        <taxon>Euteleostomi</taxon>
        <taxon>Actinopterygii</taxon>
        <taxon>Neopterygii</taxon>
        <taxon>Teleostei</taxon>
        <taxon>Neoteleostei</taxon>
        <taxon>Acanthomorphata</taxon>
        <taxon>Eupercaria</taxon>
        <taxon>Tetraodontiformes</taxon>
        <taxon>Tetradontoidea</taxon>
        <taxon>Tetraodontidae</taxon>
        <taxon>Tetraodon</taxon>
    </lineage>
</organism>
<dbReference type="Pfam" id="PF20688">
    <property type="entry name" value="GREB1_2nd"/>
    <property type="match status" value="1"/>
</dbReference>
<feature type="transmembrane region" description="Helical" evidence="7">
    <location>
        <begin position="308"/>
        <end position="333"/>
    </location>
</feature>
<dbReference type="InterPro" id="IPR049100">
    <property type="entry name" value="TAGT"/>
</dbReference>
<keyword evidence="3 7" id="KW-0812">Transmembrane</keyword>
<proteinExistence type="inferred from homology"/>
<keyword evidence="4 7" id="KW-1133">Transmembrane helix</keyword>
<reference evidence="13" key="2">
    <citation type="submission" date="2004-02" db="EMBL/GenBank/DDBJ databases">
        <authorList>
            <consortium name="Genoscope"/>
            <consortium name="Whitehead Institute Centre for Genome Research"/>
        </authorList>
    </citation>
    <scope>NUCLEOTIDE SEQUENCE</scope>
</reference>
<dbReference type="InterPro" id="IPR028422">
    <property type="entry name" value="GREB1"/>
</dbReference>
<evidence type="ECO:0000259" key="9">
    <source>
        <dbReference type="Pfam" id="PF20267"/>
    </source>
</evidence>
<gene>
    <name evidence="13" type="ORF">GSTENG00016119001</name>
</gene>
<evidence type="ECO:0000256" key="2">
    <source>
        <dbReference type="ARBA" id="ARBA00009148"/>
    </source>
</evidence>
<dbReference type="KEGG" id="tng:GSTEN00016119G001"/>
<evidence type="ECO:0000256" key="7">
    <source>
        <dbReference type="SAM" id="Phobius"/>
    </source>
</evidence>
<feature type="compositionally biased region" description="Polar residues" evidence="6">
    <location>
        <begin position="1149"/>
        <end position="1181"/>
    </location>
</feature>
<evidence type="ECO:0000256" key="6">
    <source>
        <dbReference type="SAM" id="MobiDB-lite"/>
    </source>
</evidence>
<protein>
    <submittedName>
        <fullName evidence="13">(spotted green pufferfish) hypothetical protein</fullName>
    </submittedName>
</protein>
<evidence type="ECO:0000256" key="1">
    <source>
        <dbReference type="ARBA" id="ARBA00004167"/>
    </source>
</evidence>
<dbReference type="PANTHER" id="PTHR15720:SF12">
    <property type="entry name" value="GREB1-LIKE PROTEIN"/>
    <property type="match status" value="1"/>
</dbReference>
<comment type="caution">
    <text evidence="13">The sequence shown here is derived from an EMBL/GenBank/DDBJ whole genome shotgun (WGS) entry which is preliminary data.</text>
</comment>
<dbReference type="PANTHER" id="PTHR15720">
    <property type="entry name" value="GREB1-RELATED"/>
    <property type="match status" value="1"/>
</dbReference>
<feature type="compositionally biased region" description="Low complexity" evidence="6">
    <location>
        <begin position="221"/>
        <end position="235"/>
    </location>
</feature>
<comment type="subcellular location">
    <subcellularLocation>
        <location evidence="1">Membrane</location>
        <topology evidence="1">Single-pass membrane protein</topology>
    </subcellularLocation>
</comment>
<feature type="compositionally biased region" description="Low complexity" evidence="6">
    <location>
        <begin position="1215"/>
        <end position="1245"/>
    </location>
</feature>
<dbReference type="InterPro" id="IPR048657">
    <property type="entry name" value="GREB1-like_cpSF2"/>
</dbReference>
<feature type="compositionally biased region" description="Low complexity" evidence="6">
    <location>
        <begin position="245"/>
        <end position="256"/>
    </location>
</feature>
<evidence type="ECO:0000256" key="3">
    <source>
        <dbReference type="ARBA" id="ARBA00022692"/>
    </source>
</evidence>
<dbReference type="InterPro" id="IPR048659">
    <property type="entry name" value="GREB1-like_2nd"/>
</dbReference>
<comment type="similarity">
    <text evidence="2">Belongs to the GREB1 family.</text>
</comment>
<feature type="region of interest" description="Disordered" evidence="6">
    <location>
        <begin position="1123"/>
        <end position="1186"/>
    </location>
</feature>
<dbReference type="GO" id="GO:0001822">
    <property type="term" value="P:kidney development"/>
    <property type="evidence" value="ECO:0007669"/>
    <property type="project" value="TreeGrafter"/>
</dbReference>
<feature type="region of interest" description="Disordered" evidence="6">
    <location>
        <begin position="1205"/>
        <end position="1257"/>
    </location>
</feature>
<evidence type="ECO:0000259" key="11">
    <source>
        <dbReference type="Pfam" id="PF20691"/>
    </source>
</evidence>
<accession>Q4SLR3</accession>
<feature type="domain" description="GREB1-like second" evidence="10">
    <location>
        <begin position="332"/>
        <end position="621"/>
    </location>
</feature>
<keyword evidence="5 7" id="KW-0472">Membrane</keyword>
<dbReference type="Pfam" id="PF20692">
    <property type="entry name" value="cpSF2-GREB1"/>
    <property type="match status" value="1"/>
</dbReference>
<dbReference type="InterPro" id="IPR046927">
    <property type="entry name" value="GREB1-like_C"/>
</dbReference>
<feature type="non-terminal residue" evidence="13">
    <location>
        <position position="1"/>
    </location>
</feature>
<evidence type="ECO:0000256" key="4">
    <source>
        <dbReference type="ARBA" id="ARBA00022989"/>
    </source>
</evidence>
<feature type="domain" description="TET-Associated Glycosyltransferase" evidence="11">
    <location>
        <begin position="1534"/>
        <end position="1757"/>
    </location>
</feature>
<feature type="compositionally biased region" description="Polar residues" evidence="6">
    <location>
        <begin position="1205"/>
        <end position="1214"/>
    </location>
</feature>
<evidence type="ECO:0000259" key="12">
    <source>
        <dbReference type="Pfam" id="PF20692"/>
    </source>
</evidence>
<reference evidence="13" key="1">
    <citation type="journal article" date="2004" name="Nature">
        <title>Genome duplication in the teleost fish Tetraodon nigroviridis reveals the early vertebrate proto-karyotype.</title>
        <authorList>
            <person name="Jaillon O."/>
            <person name="Aury J.-M."/>
            <person name="Brunet F."/>
            <person name="Petit J.-L."/>
            <person name="Stange-Thomann N."/>
            <person name="Mauceli E."/>
            <person name="Bouneau L."/>
            <person name="Fischer C."/>
            <person name="Ozouf-Costaz C."/>
            <person name="Bernot A."/>
            <person name="Nicaud S."/>
            <person name="Jaffe D."/>
            <person name="Fisher S."/>
            <person name="Lutfalla G."/>
            <person name="Dossat C."/>
            <person name="Segurens B."/>
            <person name="Dasilva C."/>
            <person name="Salanoubat M."/>
            <person name="Levy M."/>
            <person name="Boudet N."/>
            <person name="Castellano S."/>
            <person name="Anthouard V."/>
            <person name="Jubin C."/>
            <person name="Castelli V."/>
            <person name="Katinka M."/>
            <person name="Vacherie B."/>
            <person name="Biemont C."/>
            <person name="Skalli Z."/>
            <person name="Cattolico L."/>
            <person name="Poulain J."/>
            <person name="De Berardinis V."/>
            <person name="Cruaud C."/>
            <person name="Duprat S."/>
            <person name="Brottier P."/>
            <person name="Coutanceau J.-P."/>
            <person name="Gouzy J."/>
            <person name="Parra G."/>
            <person name="Lardier G."/>
            <person name="Chapple C."/>
            <person name="McKernan K.J."/>
            <person name="McEwan P."/>
            <person name="Bosak S."/>
            <person name="Kellis M."/>
            <person name="Volff J.-N."/>
            <person name="Guigo R."/>
            <person name="Zody M.C."/>
            <person name="Mesirov J."/>
            <person name="Lindblad-Toh K."/>
            <person name="Birren B."/>
            <person name="Nusbaum C."/>
            <person name="Kahn D."/>
            <person name="Robinson-Rechavi M."/>
            <person name="Laudet V."/>
            <person name="Schachter V."/>
            <person name="Quetier F."/>
            <person name="Saurin W."/>
            <person name="Scarpelli C."/>
            <person name="Wincker P."/>
            <person name="Lander E.S."/>
            <person name="Weissenbach J."/>
            <person name="Roest Crollius H."/>
        </authorList>
    </citation>
    <scope>NUCLEOTIDE SEQUENCE [LARGE SCALE GENOMIC DNA]</scope>
</reference>
<feature type="region of interest" description="Disordered" evidence="6">
    <location>
        <begin position="272"/>
        <end position="293"/>
    </location>
</feature>